<dbReference type="AlphaFoldDB" id="A0A7W9CD20"/>
<dbReference type="Proteomes" id="UP000517712">
    <property type="component" value="Unassembled WGS sequence"/>
</dbReference>
<proteinExistence type="predicted"/>
<accession>A0A7W9CD20</accession>
<dbReference type="RefSeq" id="WP_144795984.1">
    <property type="nucleotide sequence ID" value="NZ_BAAAPG010000001.1"/>
</dbReference>
<keyword evidence="2" id="KW-1185">Reference proteome</keyword>
<name>A0A7W9CD20_9MICO</name>
<evidence type="ECO:0000313" key="2">
    <source>
        <dbReference type="Proteomes" id="UP000517712"/>
    </source>
</evidence>
<organism evidence="1 2">
    <name type="scientific">Microbacterium ginsengiterrae</name>
    <dbReference type="NCBI Taxonomy" id="546115"/>
    <lineage>
        <taxon>Bacteria</taxon>
        <taxon>Bacillati</taxon>
        <taxon>Actinomycetota</taxon>
        <taxon>Actinomycetes</taxon>
        <taxon>Micrococcales</taxon>
        <taxon>Microbacteriaceae</taxon>
        <taxon>Microbacterium</taxon>
    </lineage>
</organism>
<dbReference type="EMBL" id="JACHMU010000001">
    <property type="protein sequence ID" value="MBB5743363.1"/>
    <property type="molecule type" value="Genomic_DNA"/>
</dbReference>
<reference evidence="1 2" key="1">
    <citation type="submission" date="2020-08" db="EMBL/GenBank/DDBJ databases">
        <title>Sequencing the genomes of 1000 actinobacteria strains.</title>
        <authorList>
            <person name="Klenk H.-P."/>
        </authorList>
    </citation>
    <scope>NUCLEOTIDE SEQUENCE [LARGE SCALE GENOMIC DNA]</scope>
    <source>
        <strain evidence="1 2">DSM 24823</strain>
    </source>
</reference>
<evidence type="ECO:0000313" key="1">
    <source>
        <dbReference type="EMBL" id="MBB5743363.1"/>
    </source>
</evidence>
<comment type="caution">
    <text evidence="1">The sequence shown here is derived from an EMBL/GenBank/DDBJ whole genome shotgun (WGS) entry which is preliminary data.</text>
</comment>
<sequence length="64" mass="6905">MSESDWSRFGDEIAQLPRTGDDALDALVAAIHVEDATGITLPEHLLQGDGLRSADVLRHLLTGH</sequence>
<gene>
    <name evidence="1" type="ORF">HD600_001860</name>
</gene>
<protein>
    <submittedName>
        <fullName evidence="1">Uncharacterized protein</fullName>
    </submittedName>
</protein>